<sequence>MKIFPSKDPKKLARLNQTVQNLHVKMYPEYFVPYHSEAMVEEFRDIVSYEGFTFLILEDGGENKGFIFFEIQDRSRTPFKKAYKCLYVHQISIIEAAQGKGYGYALMQRIEQIAKEERAACIELDYWIRNEHARDFYKRLGFKLEREFVRKGIR</sequence>
<feature type="domain" description="N-acetyltransferase" evidence="1">
    <location>
        <begin position="10"/>
        <end position="154"/>
    </location>
</feature>
<dbReference type="AlphaFoldDB" id="A0A3D8PLB5"/>
<accession>A0A3D8PLB5</accession>
<gene>
    <name evidence="2" type="ORF">CWR48_17730</name>
</gene>
<dbReference type="EMBL" id="PIOC01000028">
    <property type="protein sequence ID" value="RDW16028.1"/>
    <property type="molecule type" value="Genomic_DNA"/>
</dbReference>
<comment type="caution">
    <text evidence="2">The sequence shown here is derived from an EMBL/GenBank/DDBJ whole genome shotgun (WGS) entry which is preliminary data.</text>
</comment>
<dbReference type="PROSITE" id="PS51186">
    <property type="entry name" value="GNAT"/>
    <property type="match status" value="1"/>
</dbReference>
<protein>
    <submittedName>
        <fullName evidence="2">GNAT family N-acetyltransferase</fullName>
    </submittedName>
</protein>
<evidence type="ECO:0000313" key="3">
    <source>
        <dbReference type="Proteomes" id="UP000257143"/>
    </source>
</evidence>
<evidence type="ECO:0000313" key="2">
    <source>
        <dbReference type="EMBL" id="RDW16028.1"/>
    </source>
</evidence>
<organism evidence="2 3">
    <name type="scientific">Oceanobacillus arenosus</name>
    <dbReference type="NCBI Taxonomy" id="1229153"/>
    <lineage>
        <taxon>Bacteria</taxon>
        <taxon>Bacillati</taxon>
        <taxon>Bacillota</taxon>
        <taxon>Bacilli</taxon>
        <taxon>Bacillales</taxon>
        <taxon>Bacillaceae</taxon>
        <taxon>Oceanobacillus</taxon>
    </lineage>
</organism>
<evidence type="ECO:0000259" key="1">
    <source>
        <dbReference type="PROSITE" id="PS51186"/>
    </source>
</evidence>
<reference evidence="3" key="1">
    <citation type="submission" date="2017-11" db="EMBL/GenBank/DDBJ databases">
        <authorList>
            <person name="Zhu W."/>
        </authorList>
    </citation>
    <scope>NUCLEOTIDE SEQUENCE [LARGE SCALE GENOMIC DNA]</scope>
    <source>
        <strain evidence="3">CAU 1183</strain>
    </source>
</reference>
<dbReference type="OrthoDB" id="360261at2"/>
<keyword evidence="2" id="KW-0808">Transferase</keyword>
<dbReference type="RefSeq" id="WP_115774659.1">
    <property type="nucleotide sequence ID" value="NZ_PIOC01000028.1"/>
</dbReference>
<proteinExistence type="predicted"/>
<dbReference type="SUPFAM" id="SSF55729">
    <property type="entry name" value="Acyl-CoA N-acyltransferases (Nat)"/>
    <property type="match status" value="1"/>
</dbReference>
<name>A0A3D8PLB5_9BACI</name>
<dbReference type="InterPro" id="IPR000182">
    <property type="entry name" value="GNAT_dom"/>
</dbReference>
<dbReference type="CDD" id="cd04301">
    <property type="entry name" value="NAT_SF"/>
    <property type="match status" value="1"/>
</dbReference>
<dbReference type="GO" id="GO:0016747">
    <property type="term" value="F:acyltransferase activity, transferring groups other than amino-acyl groups"/>
    <property type="evidence" value="ECO:0007669"/>
    <property type="project" value="InterPro"/>
</dbReference>
<dbReference type="Pfam" id="PF00583">
    <property type="entry name" value="Acetyltransf_1"/>
    <property type="match status" value="1"/>
</dbReference>
<dbReference type="Gene3D" id="3.40.630.30">
    <property type="match status" value="1"/>
</dbReference>
<dbReference type="InterPro" id="IPR016181">
    <property type="entry name" value="Acyl_CoA_acyltransferase"/>
</dbReference>
<keyword evidence="3" id="KW-1185">Reference proteome</keyword>
<dbReference type="Proteomes" id="UP000257143">
    <property type="component" value="Unassembled WGS sequence"/>
</dbReference>